<dbReference type="Gene3D" id="3.10.310.10">
    <property type="entry name" value="Diaminopimelate Epimerase, Chain A, domain 1"/>
    <property type="match status" value="2"/>
</dbReference>
<dbReference type="HAMAP" id="MF_00197">
    <property type="entry name" value="DAP_epimerase"/>
    <property type="match status" value="1"/>
</dbReference>
<feature type="active site" description="Proton donor" evidence="8">
    <location>
        <position position="77"/>
    </location>
</feature>
<evidence type="ECO:0000313" key="10">
    <source>
        <dbReference type="EMBL" id="TCK59467.1"/>
    </source>
</evidence>
<evidence type="ECO:0000256" key="5">
    <source>
        <dbReference type="ARBA" id="ARBA00023154"/>
    </source>
</evidence>
<dbReference type="PANTHER" id="PTHR31689">
    <property type="entry name" value="DIAMINOPIMELATE EPIMERASE, CHLOROPLASTIC"/>
    <property type="match status" value="1"/>
</dbReference>
<dbReference type="GO" id="GO:0005829">
    <property type="term" value="C:cytosol"/>
    <property type="evidence" value="ECO:0007669"/>
    <property type="project" value="TreeGrafter"/>
</dbReference>
<dbReference type="PROSITE" id="PS01326">
    <property type="entry name" value="DAP_EPIMERASE"/>
    <property type="match status" value="1"/>
</dbReference>
<feature type="binding site" evidence="8">
    <location>
        <position position="68"/>
    </location>
    <ligand>
        <name>substrate</name>
    </ligand>
</feature>
<reference evidence="10 11" key="1">
    <citation type="submission" date="2019-03" db="EMBL/GenBank/DDBJ databases">
        <title>Genomic Encyclopedia of Type Strains, Phase IV (KMG-IV): sequencing the most valuable type-strain genomes for metagenomic binning, comparative biology and taxonomic classification.</title>
        <authorList>
            <person name="Goeker M."/>
        </authorList>
    </citation>
    <scope>NUCLEOTIDE SEQUENCE [LARGE SCALE GENOMIC DNA]</scope>
    <source>
        <strain evidence="10 11">DSM 24984</strain>
    </source>
</reference>
<dbReference type="RefSeq" id="WP_132874376.1">
    <property type="nucleotide sequence ID" value="NZ_SMGG01000006.1"/>
</dbReference>
<dbReference type="NCBIfam" id="TIGR00652">
    <property type="entry name" value="DapF"/>
    <property type="match status" value="1"/>
</dbReference>
<feature type="binding site" evidence="8">
    <location>
        <begin position="201"/>
        <end position="202"/>
    </location>
    <ligand>
        <name>substrate</name>
    </ligand>
</feature>
<evidence type="ECO:0000256" key="3">
    <source>
        <dbReference type="ARBA" id="ARBA00013080"/>
    </source>
</evidence>
<name>A0A4R1K666_9BACT</name>
<dbReference type="Pfam" id="PF01678">
    <property type="entry name" value="DAP_epimerase"/>
    <property type="match status" value="2"/>
</dbReference>
<evidence type="ECO:0000313" key="11">
    <source>
        <dbReference type="Proteomes" id="UP000294614"/>
    </source>
</evidence>
<feature type="site" description="Could be important to modulate the pK values of the two catalytic cysteine residues" evidence="8">
    <location>
        <position position="151"/>
    </location>
</feature>
<dbReference type="AlphaFoldDB" id="A0A4R1K666"/>
<feature type="binding site" evidence="8">
    <location>
        <position position="183"/>
    </location>
    <ligand>
        <name>substrate</name>
    </ligand>
</feature>
<comment type="function">
    <text evidence="8">Catalyzes the stereoinversion of LL-2,6-diaminopimelate (L,L-DAP) to meso-diaminopimelate (meso-DAP), a precursor of L-lysine and an essential component of the bacterial peptidoglycan.</text>
</comment>
<comment type="similarity">
    <text evidence="2 8">Belongs to the diaminopimelate epimerase family.</text>
</comment>
<evidence type="ECO:0000256" key="6">
    <source>
        <dbReference type="ARBA" id="ARBA00023235"/>
    </source>
</evidence>
<evidence type="ECO:0000256" key="8">
    <source>
        <dbReference type="HAMAP-Rule" id="MF_00197"/>
    </source>
</evidence>
<evidence type="ECO:0000256" key="4">
    <source>
        <dbReference type="ARBA" id="ARBA00022605"/>
    </source>
</evidence>
<sequence>MRKIPFYKMSGSGNDFIIIDNRDGRMDGINLVDFVVKTCARCVSVGADGLFLIEAPKQGTDFSWQFYNSDGSVAEMCGNGSRCAARFAYLNGIAGKKMSFETLAGIIEAEIKDEPDVKVRMTEPKDYKESYTLDVEGEKIEVNSVNTGVPHCVIFSDDVENADLKKFGPALRYHEYYKPRGTNVNFCGVDENGYLRVRTYERGVEGETMACGTGSVACAMFAVSKGLLKSPVTVKTTSGKLLKVYLEDGKVYLEGEARIIYTGELNEEAVNY</sequence>
<comment type="subunit">
    <text evidence="8">Homodimer.</text>
</comment>
<comment type="caution">
    <text evidence="10">The sequence shown here is derived from an EMBL/GenBank/DDBJ whole genome shotgun (WGS) entry which is preliminary data.</text>
</comment>
<proteinExistence type="inferred from homology"/>
<evidence type="ECO:0000256" key="9">
    <source>
        <dbReference type="PROSITE-ProRule" id="PRU10125"/>
    </source>
</evidence>
<feature type="binding site" evidence="8">
    <location>
        <begin position="78"/>
        <end position="79"/>
    </location>
    <ligand>
        <name>substrate</name>
    </ligand>
</feature>
<protein>
    <recommendedName>
        <fullName evidence="3 8">Diaminopimelate epimerase</fullName>
        <shortName evidence="8">DAP epimerase</shortName>
        <ecNumber evidence="3 8">5.1.1.7</ecNumber>
    </recommendedName>
    <alternativeName>
        <fullName evidence="8">PLP-independent amino acid racemase</fullName>
    </alternativeName>
</protein>
<organism evidence="10 11">
    <name type="scientific">Seleniivibrio woodruffii</name>
    <dbReference type="NCBI Taxonomy" id="1078050"/>
    <lineage>
        <taxon>Bacteria</taxon>
        <taxon>Pseudomonadati</taxon>
        <taxon>Deferribacterota</taxon>
        <taxon>Deferribacteres</taxon>
        <taxon>Deferribacterales</taxon>
        <taxon>Geovibrionaceae</taxon>
        <taxon>Seleniivibrio</taxon>
    </lineage>
</organism>
<comment type="pathway">
    <text evidence="1 8">Amino-acid biosynthesis; L-lysine biosynthesis via DAP pathway; DL-2,6-diaminopimelate from LL-2,6-diaminopimelate: step 1/1.</text>
</comment>
<dbReference type="EC" id="5.1.1.7" evidence="3 8"/>
<dbReference type="InterPro" id="IPR018510">
    <property type="entry name" value="DAP_epimerase_AS"/>
</dbReference>
<comment type="catalytic activity">
    <reaction evidence="7 8">
        <text>(2S,6S)-2,6-diaminopimelate = meso-2,6-diaminopimelate</text>
        <dbReference type="Rhea" id="RHEA:15393"/>
        <dbReference type="ChEBI" id="CHEBI:57609"/>
        <dbReference type="ChEBI" id="CHEBI:57791"/>
        <dbReference type="EC" id="5.1.1.7"/>
    </reaction>
</comment>
<keyword evidence="4 8" id="KW-0028">Amino-acid biosynthesis</keyword>
<feature type="binding site" evidence="8">
    <location>
        <begin position="212"/>
        <end position="213"/>
    </location>
    <ligand>
        <name>substrate</name>
    </ligand>
</feature>
<keyword evidence="5 8" id="KW-0457">Lysine biosynthesis</keyword>
<keyword evidence="11" id="KW-1185">Reference proteome</keyword>
<feature type="site" description="Could be important to modulate the pK values of the two catalytic cysteine residues" evidence="8">
    <location>
        <position position="201"/>
    </location>
</feature>
<dbReference type="SUPFAM" id="SSF54506">
    <property type="entry name" value="Diaminopimelate epimerase-like"/>
    <property type="match status" value="2"/>
</dbReference>
<feature type="active site" evidence="9">
    <location>
        <position position="77"/>
    </location>
</feature>
<dbReference type="InterPro" id="IPR001653">
    <property type="entry name" value="DAP_epimerase_DapF"/>
</dbReference>
<accession>A0A4R1K666</accession>
<evidence type="ECO:0000256" key="7">
    <source>
        <dbReference type="ARBA" id="ARBA00051712"/>
    </source>
</evidence>
<feature type="active site" description="Proton acceptor" evidence="8">
    <location>
        <position position="211"/>
    </location>
</feature>
<comment type="subcellular location">
    <subcellularLocation>
        <location evidence="8">Cytoplasm</location>
    </subcellularLocation>
</comment>
<dbReference type="EMBL" id="SMGG01000006">
    <property type="protein sequence ID" value="TCK59467.1"/>
    <property type="molecule type" value="Genomic_DNA"/>
</dbReference>
<dbReference type="GO" id="GO:0008837">
    <property type="term" value="F:diaminopimelate epimerase activity"/>
    <property type="evidence" value="ECO:0007669"/>
    <property type="project" value="UniProtKB-UniRule"/>
</dbReference>
<dbReference type="UniPathway" id="UPA00034">
    <property type="reaction ID" value="UER00025"/>
</dbReference>
<comment type="caution">
    <text evidence="8">Lacks conserved residue(s) required for the propagation of feature annotation.</text>
</comment>
<evidence type="ECO:0000256" key="2">
    <source>
        <dbReference type="ARBA" id="ARBA00010219"/>
    </source>
</evidence>
<dbReference type="Proteomes" id="UP000294614">
    <property type="component" value="Unassembled WGS sequence"/>
</dbReference>
<keyword evidence="6 8" id="KW-0413">Isomerase</keyword>
<feature type="binding site" evidence="8">
    <location>
        <position position="14"/>
    </location>
    <ligand>
        <name>substrate</name>
    </ligand>
</feature>
<dbReference type="PANTHER" id="PTHR31689:SF0">
    <property type="entry name" value="DIAMINOPIMELATE EPIMERASE"/>
    <property type="match status" value="1"/>
</dbReference>
<evidence type="ECO:0000256" key="1">
    <source>
        <dbReference type="ARBA" id="ARBA00005196"/>
    </source>
</evidence>
<dbReference type="OrthoDB" id="9805408at2"/>
<dbReference type="GO" id="GO:0009089">
    <property type="term" value="P:lysine biosynthetic process via diaminopimelate"/>
    <property type="evidence" value="ECO:0007669"/>
    <property type="project" value="UniProtKB-UniRule"/>
</dbReference>
<gene>
    <name evidence="8" type="primary">dapF</name>
    <name evidence="10" type="ORF">C8D98_2401</name>
</gene>
<keyword evidence="8" id="KW-0963">Cytoplasm</keyword>